<accession>A0ACA9PD06</accession>
<comment type="caution">
    <text evidence="1">The sequence shown here is derived from an EMBL/GenBank/DDBJ whole genome shotgun (WGS) entry which is preliminary data.</text>
</comment>
<name>A0ACA9PD06_9GLOM</name>
<evidence type="ECO:0000313" key="2">
    <source>
        <dbReference type="Proteomes" id="UP000789860"/>
    </source>
</evidence>
<dbReference type="EMBL" id="CAJVPM010040547">
    <property type="protein sequence ID" value="CAG8703632.1"/>
    <property type="molecule type" value="Genomic_DNA"/>
</dbReference>
<reference evidence="1" key="1">
    <citation type="submission" date="2021-06" db="EMBL/GenBank/DDBJ databases">
        <authorList>
            <person name="Kallberg Y."/>
            <person name="Tangrot J."/>
            <person name="Rosling A."/>
        </authorList>
    </citation>
    <scope>NUCLEOTIDE SEQUENCE</scope>
    <source>
        <strain evidence="1">AU212A</strain>
    </source>
</reference>
<gene>
    <name evidence="1" type="ORF">SCALOS_LOCUS10589</name>
</gene>
<feature type="non-terminal residue" evidence="1">
    <location>
        <position position="45"/>
    </location>
</feature>
<keyword evidence="2" id="KW-1185">Reference proteome</keyword>
<protein>
    <submittedName>
        <fullName evidence="1">8270_t:CDS:1</fullName>
    </submittedName>
</protein>
<organism evidence="1 2">
    <name type="scientific">Scutellospora calospora</name>
    <dbReference type="NCBI Taxonomy" id="85575"/>
    <lineage>
        <taxon>Eukaryota</taxon>
        <taxon>Fungi</taxon>
        <taxon>Fungi incertae sedis</taxon>
        <taxon>Mucoromycota</taxon>
        <taxon>Glomeromycotina</taxon>
        <taxon>Glomeromycetes</taxon>
        <taxon>Diversisporales</taxon>
        <taxon>Gigasporaceae</taxon>
        <taxon>Scutellospora</taxon>
    </lineage>
</organism>
<evidence type="ECO:0000313" key="1">
    <source>
        <dbReference type="EMBL" id="CAG8703632.1"/>
    </source>
</evidence>
<proteinExistence type="predicted"/>
<dbReference type="Proteomes" id="UP000789860">
    <property type="component" value="Unassembled WGS sequence"/>
</dbReference>
<sequence length="45" mass="5224">MSNTPPRQNGTQKQTLVTSVEKRSLENIEDDLLDIEIQIRDLKKK</sequence>